<dbReference type="OrthoDB" id="10293544at2759"/>
<reference evidence="1" key="1">
    <citation type="submission" date="2019-11" db="EMBL/GenBank/DDBJ databases">
        <authorList>
            <person name="Liu Y."/>
            <person name="Hou J."/>
            <person name="Li T.-Q."/>
            <person name="Guan C.-H."/>
            <person name="Wu X."/>
            <person name="Wu H.-Z."/>
            <person name="Ling F."/>
            <person name="Zhang R."/>
            <person name="Shi X.-G."/>
            <person name="Ren J.-P."/>
            <person name="Chen E.-F."/>
            <person name="Sun J.-M."/>
        </authorList>
    </citation>
    <scope>NUCLEOTIDE SEQUENCE</scope>
    <source>
        <strain evidence="1">Adult_tree_wgs_1</strain>
        <tissue evidence="1">Leaves</tissue>
    </source>
</reference>
<evidence type="ECO:0000313" key="1">
    <source>
        <dbReference type="EMBL" id="KAF7112512.1"/>
    </source>
</evidence>
<name>A0A834FTI9_RHOSS</name>
<gene>
    <name evidence="1" type="ORF">RHSIM_RhsimUnG0222000</name>
</gene>
<keyword evidence="2" id="KW-1185">Reference proteome</keyword>
<comment type="caution">
    <text evidence="1">The sequence shown here is derived from an EMBL/GenBank/DDBJ whole genome shotgun (WGS) entry which is preliminary data.</text>
</comment>
<accession>A0A834FTI9</accession>
<dbReference type="EMBL" id="WJXA01000481">
    <property type="protein sequence ID" value="KAF7112512.1"/>
    <property type="molecule type" value="Genomic_DNA"/>
</dbReference>
<dbReference type="AlphaFoldDB" id="A0A834FTI9"/>
<organism evidence="1 2">
    <name type="scientific">Rhododendron simsii</name>
    <name type="common">Sims's rhododendron</name>
    <dbReference type="NCBI Taxonomy" id="118357"/>
    <lineage>
        <taxon>Eukaryota</taxon>
        <taxon>Viridiplantae</taxon>
        <taxon>Streptophyta</taxon>
        <taxon>Embryophyta</taxon>
        <taxon>Tracheophyta</taxon>
        <taxon>Spermatophyta</taxon>
        <taxon>Magnoliopsida</taxon>
        <taxon>eudicotyledons</taxon>
        <taxon>Gunneridae</taxon>
        <taxon>Pentapetalae</taxon>
        <taxon>asterids</taxon>
        <taxon>Ericales</taxon>
        <taxon>Ericaceae</taxon>
        <taxon>Ericoideae</taxon>
        <taxon>Rhodoreae</taxon>
        <taxon>Rhododendron</taxon>
    </lineage>
</organism>
<sequence>MKFFKILEDMTSLLRGIEQDTWIITFGNVDQHDNKVSTLKAEIPKVIDHLIEKALQSKLHQVKAELPKEIDVIEKAFQAKVKDLKWELHTAVLTNRIKVVEFKEKNYTKMHILIKPKPMPKWRIKDHHNNQTLSNIIIPQMQSNIAEYDTLAHMQGP</sequence>
<evidence type="ECO:0000313" key="2">
    <source>
        <dbReference type="Proteomes" id="UP000626092"/>
    </source>
</evidence>
<protein>
    <submittedName>
        <fullName evidence="1">Uncharacterized protein</fullName>
    </submittedName>
</protein>
<dbReference type="Proteomes" id="UP000626092">
    <property type="component" value="Unassembled WGS sequence"/>
</dbReference>
<proteinExistence type="predicted"/>